<protein>
    <recommendedName>
        <fullName evidence="2">F-box domain-containing protein</fullName>
    </recommendedName>
</protein>
<dbReference type="InterPro" id="IPR001810">
    <property type="entry name" value="F-box_dom"/>
</dbReference>
<evidence type="ECO:0000259" key="2">
    <source>
        <dbReference type="SMART" id="SM00256"/>
    </source>
</evidence>
<organism evidence="3 4">
    <name type="scientific">Panicum virgatum</name>
    <name type="common">Blackwell switchgrass</name>
    <dbReference type="NCBI Taxonomy" id="38727"/>
    <lineage>
        <taxon>Eukaryota</taxon>
        <taxon>Viridiplantae</taxon>
        <taxon>Streptophyta</taxon>
        <taxon>Embryophyta</taxon>
        <taxon>Tracheophyta</taxon>
        <taxon>Spermatophyta</taxon>
        <taxon>Magnoliopsida</taxon>
        <taxon>Liliopsida</taxon>
        <taxon>Poales</taxon>
        <taxon>Poaceae</taxon>
        <taxon>PACMAD clade</taxon>
        <taxon>Panicoideae</taxon>
        <taxon>Panicodae</taxon>
        <taxon>Paniceae</taxon>
        <taxon>Panicinae</taxon>
        <taxon>Panicum</taxon>
        <taxon>Panicum sect. Hiantes</taxon>
    </lineage>
</organism>
<dbReference type="CDD" id="cd09917">
    <property type="entry name" value="F-box_SF"/>
    <property type="match status" value="1"/>
</dbReference>
<dbReference type="InterPro" id="IPR036047">
    <property type="entry name" value="F-box-like_dom_sf"/>
</dbReference>
<dbReference type="SUPFAM" id="SSF81383">
    <property type="entry name" value="F-box domain"/>
    <property type="match status" value="1"/>
</dbReference>
<dbReference type="Proteomes" id="UP000823388">
    <property type="component" value="Chromosome 2K"/>
</dbReference>
<feature type="domain" description="F-box" evidence="2">
    <location>
        <begin position="25"/>
        <end position="66"/>
    </location>
</feature>
<dbReference type="SMART" id="SM00256">
    <property type="entry name" value="FBOX"/>
    <property type="match status" value="1"/>
</dbReference>
<dbReference type="Pfam" id="PF12937">
    <property type="entry name" value="F-box-like"/>
    <property type="match status" value="1"/>
</dbReference>
<sequence length="400" mass="45409">MTSPPHRRILPRLEDTAPPRQPPALSEDLLEDILLRVASPVDLARAAATCRSFRRIITNPSFQRRYRSLYPPLLLGILCDGIQPAAAPHPNAPAARSLANNDAGFSFDCYLPGDRWQRCDVRDGRLLLERLVLDDEDSVFSPELAVCDPVYRSFRLLPPIPEELIAAYAQVHKNTLFEAFLVPSGQEGTSFKVIGRTHWNDKLVVFIFSSDSNLWSLGTSTTWVDLGLSAAPPNFVLGWPQYERGCFYWKVNWRNKLLKLDMDRMEFSTVNLPPGNNGREVVIVESGEGRLGMFSLTRDGRDMHYFTSMKSKAEEIEASEWLVENTIPLPYNCNIAGAFEGYIFFLGVETHQGRVEAACYSLEIKTLKIERVNSMNYLYVHIHPYFGYPPFMSPPRIEMD</sequence>
<dbReference type="AlphaFoldDB" id="A0A8T0WFC5"/>
<feature type="compositionally biased region" description="Basic residues" evidence="1">
    <location>
        <begin position="1"/>
        <end position="10"/>
    </location>
</feature>
<name>A0A8T0WFC5_PANVG</name>
<proteinExistence type="predicted"/>
<evidence type="ECO:0000256" key="1">
    <source>
        <dbReference type="SAM" id="MobiDB-lite"/>
    </source>
</evidence>
<comment type="caution">
    <text evidence="3">The sequence shown here is derived from an EMBL/GenBank/DDBJ whole genome shotgun (WGS) entry which is preliminary data.</text>
</comment>
<reference evidence="3" key="1">
    <citation type="submission" date="2020-05" db="EMBL/GenBank/DDBJ databases">
        <title>WGS assembly of Panicum virgatum.</title>
        <authorList>
            <person name="Lovell J.T."/>
            <person name="Jenkins J."/>
            <person name="Shu S."/>
            <person name="Juenger T.E."/>
            <person name="Schmutz J."/>
        </authorList>
    </citation>
    <scope>NUCLEOTIDE SEQUENCE</scope>
    <source>
        <strain evidence="3">AP13</strain>
    </source>
</reference>
<gene>
    <name evidence="3" type="ORF">PVAP13_2KG475700</name>
</gene>
<accession>A0A8T0WFC5</accession>
<feature type="region of interest" description="Disordered" evidence="1">
    <location>
        <begin position="1"/>
        <end position="23"/>
    </location>
</feature>
<evidence type="ECO:0000313" key="3">
    <source>
        <dbReference type="EMBL" id="KAG2646035.1"/>
    </source>
</evidence>
<dbReference type="PANTHER" id="PTHR31264">
    <property type="entry name" value="OS07G0554500 PROTEIN-RELATED"/>
    <property type="match status" value="1"/>
</dbReference>
<dbReference type="PANTHER" id="PTHR31264:SF3">
    <property type="entry name" value="OS07G0554100 PROTEIN"/>
    <property type="match status" value="1"/>
</dbReference>
<dbReference type="EMBL" id="CM029039">
    <property type="protein sequence ID" value="KAG2646035.1"/>
    <property type="molecule type" value="Genomic_DNA"/>
</dbReference>
<evidence type="ECO:0000313" key="4">
    <source>
        <dbReference type="Proteomes" id="UP000823388"/>
    </source>
</evidence>
<keyword evidence="4" id="KW-1185">Reference proteome</keyword>